<dbReference type="PANTHER" id="PTHR28650">
    <property type="entry name" value="PHOSPHATIDYLINOSITOL-GLYCAN BIOSYNTHESIS CLASS X PROTEIN"/>
    <property type="match status" value="1"/>
</dbReference>
<sequence length="247" mass="27517">MYLPLFLTLACLSTCHSFNEHGKVYNASDDCNFLQHIKVSMELKKTGFHRELVTTIRFNNSGLLSKILLLYSWPKDIYVDPFQLASLGDQRNWEMLLDSTIDLETPAHKSSGFVTYLFPHLEQLPSAQVNLTIPIHGRYQKPSHHGNALNSVDIHPPSLLLWAIETCNNLSSFTTTVVVAPCTANNSSTCQWIEVHPQQQPDPVTLELPVGDASLVIPVCGGTLLVTIICTVSLSKSAWARTYEIII</sequence>
<comment type="similarity">
    <text evidence="3 10">Belongs to the PIGX family.</text>
</comment>
<evidence type="ECO:0000313" key="12">
    <source>
        <dbReference type="Proteomes" id="UP000261520"/>
    </source>
</evidence>
<dbReference type="SMART" id="SM00780">
    <property type="entry name" value="PIG-X"/>
    <property type="match status" value="1"/>
</dbReference>
<feature type="signal peptide" evidence="10">
    <location>
        <begin position="1"/>
        <end position="17"/>
    </location>
</feature>
<comment type="pathway">
    <text evidence="2 10">Glycolipid biosynthesis; glycosylphosphatidylinositol-anchor biosynthesis.</text>
</comment>
<evidence type="ECO:0000256" key="9">
    <source>
        <dbReference type="ARBA" id="ARBA00023180"/>
    </source>
</evidence>
<evidence type="ECO:0000256" key="5">
    <source>
        <dbReference type="ARBA" id="ARBA00022692"/>
    </source>
</evidence>
<dbReference type="PANTHER" id="PTHR28650:SF1">
    <property type="entry name" value="PHOSPHATIDYLINOSITOL-GLYCAN BIOSYNTHESIS CLASS X PROTEIN"/>
    <property type="match status" value="1"/>
</dbReference>
<protein>
    <recommendedName>
        <fullName evidence="10">Phosphatidylinositol-glycan biosynthesis class X protein</fullName>
    </recommendedName>
</protein>
<dbReference type="Pfam" id="PF08320">
    <property type="entry name" value="PIG-X"/>
    <property type="match status" value="1"/>
</dbReference>
<evidence type="ECO:0000256" key="1">
    <source>
        <dbReference type="ARBA" id="ARBA00004389"/>
    </source>
</evidence>
<keyword evidence="9" id="KW-0325">Glycoprotein</keyword>
<reference evidence="11" key="1">
    <citation type="submission" date="2025-08" db="UniProtKB">
        <authorList>
            <consortium name="Ensembl"/>
        </authorList>
    </citation>
    <scope>IDENTIFICATION</scope>
</reference>
<evidence type="ECO:0000256" key="7">
    <source>
        <dbReference type="ARBA" id="ARBA00022989"/>
    </source>
</evidence>
<evidence type="ECO:0000313" key="11">
    <source>
        <dbReference type="Ensembl" id="ENSPMGP00000012059.1"/>
    </source>
</evidence>
<evidence type="ECO:0000256" key="10">
    <source>
        <dbReference type="RuleBase" id="RU366056"/>
    </source>
</evidence>
<dbReference type="InterPro" id="IPR040039">
    <property type="entry name" value="PIGX"/>
</dbReference>
<dbReference type="Proteomes" id="UP000261520">
    <property type="component" value="Unplaced"/>
</dbReference>
<proteinExistence type="inferred from homology"/>
<name>A0A3B4A614_9GOBI</name>
<evidence type="ECO:0000256" key="4">
    <source>
        <dbReference type="ARBA" id="ARBA00022502"/>
    </source>
</evidence>
<evidence type="ECO:0000256" key="8">
    <source>
        <dbReference type="ARBA" id="ARBA00023136"/>
    </source>
</evidence>
<dbReference type="GO" id="GO:0006506">
    <property type="term" value="P:GPI anchor biosynthetic process"/>
    <property type="evidence" value="ECO:0007669"/>
    <property type="project" value="UniProtKB-UniPathway"/>
</dbReference>
<feature type="chain" id="PRO_5025091975" description="Phosphatidylinositol-glycan biosynthesis class X protein" evidence="10">
    <location>
        <begin position="18"/>
        <end position="247"/>
    </location>
</feature>
<dbReference type="InterPro" id="IPR013233">
    <property type="entry name" value="PIG-X/PBN1"/>
</dbReference>
<evidence type="ECO:0000256" key="2">
    <source>
        <dbReference type="ARBA" id="ARBA00004687"/>
    </source>
</evidence>
<evidence type="ECO:0000256" key="6">
    <source>
        <dbReference type="ARBA" id="ARBA00022824"/>
    </source>
</evidence>
<keyword evidence="4 10" id="KW-0337">GPI-anchor biosynthesis</keyword>
<keyword evidence="10" id="KW-0732">Signal</keyword>
<accession>A0A3B4A614</accession>
<dbReference type="UniPathway" id="UPA00196"/>
<reference evidence="11" key="2">
    <citation type="submission" date="2025-09" db="UniProtKB">
        <authorList>
            <consortium name="Ensembl"/>
        </authorList>
    </citation>
    <scope>IDENTIFICATION</scope>
</reference>
<dbReference type="AlphaFoldDB" id="A0A3B4A614"/>
<dbReference type="GO" id="GO:0005789">
    <property type="term" value="C:endoplasmic reticulum membrane"/>
    <property type="evidence" value="ECO:0007669"/>
    <property type="project" value="UniProtKB-SubCell"/>
</dbReference>
<organism evidence="11 12">
    <name type="scientific">Periophthalmus magnuspinnatus</name>
    <dbReference type="NCBI Taxonomy" id="409849"/>
    <lineage>
        <taxon>Eukaryota</taxon>
        <taxon>Metazoa</taxon>
        <taxon>Chordata</taxon>
        <taxon>Craniata</taxon>
        <taxon>Vertebrata</taxon>
        <taxon>Euteleostomi</taxon>
        <taxon>Actinopterygii</taxon>
        <taxon>Neopterygii</taxon>
        <taxon>Teleostei</taxon>
        <taxon>Neoteleostei</taxon>
        <taxon>Acanthomorphata</taxon>
        <taxon>Gobiaria</taxon>
        <taxon>Gobiiformes</taxon>
        <taxon>Gobioidei</taxon>
        <taxon>Gobiidae</taxon>
        <taxon>Oxudercinae</taxon>
        <taxon>Periophthalmus</taxon>
    </lineage>
</organism>
<keyword evidence="6 10" id="KW-0256">Endoplasmic reticulum</keyword>
<evidence type="ECO:0000256" key="3">
    <source>
        <dbReference type="ARBA" id="ARBA00010345"/>
    </source>
</evidence>
<keyword evidence="7" id="KW-1133">Transmembrane helix</keyword>
<comment type="function">
    <text evidence="10">Stabilizing subunit of the glycosylphosphatidylinositol-mannosyltransferase I complex which catalyzes the transfer of the first mannose, via an alpha-1,4 bond from a dolichol-phosphate-mannose (Dol-P-Man) to the glucosaminyl acyl phosphatidylinositol (GlcN-(acyl)PI) intermediate to generate alpha-D-Man-(1-&gt;4)-alpha-D-GlcN-(1-&gt;6)-(1-radyl,2-acyl-sn-glycero-3-phospho)-2-acyl-inositol and participates in the sixth step of the glycosylphosphatidylinositol-anchor biosynthesis. Probably acts by stabilizing the mannosyltransferase PIGM.</text>
</comment>
<dbReference type="Ensembl" id="ENSPMGT00000012868.1">
    <property type="protein sequence ID" value="ENSPMGP00000012059.1"/>
    <property type="gene ID" value="ENSPMGG00000009973.1"/>
</dbReference>
<keyword evidence="8" id="KW-0472">Membrane</keyword>
<keyword evidence="5" id="KW-0812">Transmembrane</keyword>
<dbReference type="STRING" id="409849.ENSPMGP00000012059"/>
<keyword evidence="12" id="KW-1185">Reference proteome</keyword>
<comment type="subcellular location">
    <subcellularLocation>
        <location evidence="1 10">Endoplasmic reticulum membrane</location>
        <topology evidence="1 10">Single-pass membrane protein</topology>
    </subcellularLocation>
</comment>